<comment type="similarity">
    <text evidence="2 5">Belongs to the pseudouridine synthase RluA family.</text>
</comment>
<reference evidence="7 8" key="1">
    <citation type="submission" date="2016-11" db="EMBL/GenBank/DDBJ databases">
        <authorList>
            <person name="Jaros S."/>
            <person name="Januszkiewicz K."/>
            <person name="Wedrychowicz H."/>
        </authorList>
    </citation>
    <scope>NUCLEOTIDE SEQUENCE [LARGE SCALE GENOMIC DNA]</scope>
    <source>
        <strain evidence="7 8">DSM 19022</strain>
    </source>
</reference>
<dbReference type="GO" id="GO:0009982">
    <property type="term" value="F:pseudouridine synthase activity"/>
    <property type="evidence" value="ECO:0007669"/>
    <property type="project" value="InterPro"/>
</dbReference>
<evidence type="ECO:0000256" key="3">
    <source>
        <dbReference type="ARBA" id="ARBA00023235"/>
    </source>
</evidence>
<dbReference type="SUPFAM" id="SSF55120">
    <property type="entry name" value="Pseudouridine synthase"/>
    <property type="match status" value="1"/>
</dbReference>
<sequence>MKEYNSYIIDEEYSGKSIKEYLTHRLFISHRTLVKLKKGTFILLNDKPVFVTEKLKNGDKLDIILMDEESENIIPEAIDLDIVYEDDYMIIINKLPGMPVHPTRGHFTGTVANALVYHYRKSDKNIKIRPINRLDKDTSGLVMFAKNPHIQHLMSMEGFRLRKKYIAVVEGSIEEDKGIIDLPIKREAYDTIKRIVHEEGQKAITEYEVIKKNEKASLLSIHLITGRTHQIRVHMSHIGHPLYGDRLYGGNADLIKRQALHAEKLVFQHPVNQGNMEITAQLPYDMEALCEVLGLQNVL</sequence>
<evidence type="ECO:0000259" key="6">
    <source>
        <dbReference type="Pfam" id="PF00849"/>
    </source>
</evidence>
<evidence type="ECO:0000256" key="4">
    <source>
        <dbReference type="PIRSR" id="PIRSR606225-1"/>
    </source>
</evidence>
<dbReference type="InterPro" id="IPR006225">
    <property type="entry name" value="PsdUridine_synth_RluC/D"/>
</dbReference>
<dbReference type="Gene3D" id="3.30.2350.10">
    <property type="entry name" value="Pseudouridine synthase"/>
    <property type="match status" value="1"/>
</dbReference>
<keyword evidence="3 5" id="KW-0413">Isomerase</keyword>
<dbReference type="AlphaFoldDB" id="A0A1M6CIF3"/>
<dbReference type="NCBIfam" id="TIGR00005">
    <property type="entry name" value="rluA_subfam"/>
    <property type="match status" value="1"/>
</dbReference>
<organism evidence="7 8">
    <name type="scientific">Lutispora thermophila DSM 19022</name>
    <dbReference type="NCBI Taxonomy" id="1122184"/>
    <lineage>
        <taxon>Bacteria</taxon>
        <taxon>Bacillati</taxon>
        <taxon>Bacillota</taxon>
        <taxon>Clostridia</taxon>
        <taxon>Lutisporales</taxon>
        <taxon>Lutisporaceae</taxon>
        <taxon>Lutispora</taxon>
    </lineage>
</organism>
<comment type="catalytic activity">
    <reaction evidence="1 5">
        <text>a uridine in RNA = a pseudouridine in RNA</text>
        <dbReference type="Rhea" id="RHEA:48348"/>
        <dbReference type="Rhea" id="RHEA-COMP:12068"/>
        <dbReference type="Rhea" id="RHEA-COMP:12069"/>
        <dbReference type="ChEBI" id="CHEBI:65314"/>
        <dbReference type="ChEBI" id="CHEBI:65315"/>
    </reaction>
</comment>
<dbReference type="InterPro" id="IPR020103">
    <property type="entry name" value="PsdUridine_synth_cat_dom_sf"/>
</dbReference>
<evidence type="ECO:0000256" key="2">
    <source>
        <dbReference type="ARBA" id="ARBA00010876"/>
    </source>
</evidence>
<proteinExistence type="inferred from homology"/>
<dbReference type="CDD" id="cd02869">
    <property type="entry name" value="PseudoU_synth_RluA_like"/>
    <property type="match status" value="1"/>
</dbReference>
<dbReference type="InterPro" id="IPR006224">
    <property type="entry name" value="PsdUridine_synth_RluA-like_CS"/>
</dbReference>
<evidence type="ECO:0000313" key="7">
    <source>
        <dbReference type="EMBL" id="SHI60641.1"/>
    </source>
</evidence>
<dbReference type="PANTHER" id="PTHR21600:SF44">
    <property type="entry name" value="RIBOSOMAL LARGE SUBUNIT PSEUDOURIDINE SYNTHASE D"/>
    <property type="match status" value="1"/>
</dbReference>
<dbReference type="GO" id="GO:0000455">
    <property type="term" value="P:enzyme-directed rRNA pseudouridine synthesis"/>
    <property type="evidence" value="ECO:0007669"/>
    <property type="project" value="TreeGrafter"/>
</dbReference>
<keyword evidence="8" id="KW-1185">Reference proteome</keyword>
<dbReference type="PANTHER" id="PTHR21600">
    <property type="entry name" value="MITOCHONDRIAL RNA PSEUDOURIDINE SYNTHASE"/>
    <property type="match status" value="1"/>
</dbReference>
<dbReference type="InterPro" id="IPR050188">
    <property type="entry name" value="RluA_PseudoU_synthase"/>
</dbReference>
<protein>
    <recommendedName>
        <fullName evidence="5">Pseudouridine synthase</fullName>
        <ecNumber evidence="5">5.4.99.-</ecNumber>
    </recommendedName>
</protein>
<dbReference type="InterPro" id="IPR006145">
    <property type="entry name" value="PsdUridine_synth_RsuA/RluA"/>
</dbReference>
<evidence type="ECO:0000256" key="1">
    <source>
        <dbReference type="ARBA" id="ARBA00000073"/>
    </source>
</evidence>
<dbReference type="STRING" id="1122184.SAMN02745176_00789"/>
<feature type="active site" evidence="4">
    <location>
        <position position="135"/>
    </location>
</feature>
<feature type="domain" description="Pseudouridine synthase RsuA/RluA-like" evidence="6">
    <location>
        <begin position="89"/>
        <end position="237"/>
    </location>
</feature>
<dbReference type="RefSeq" id="WP_175548349.1">
    <property type="nucleotide sequence ID" value="NZ_FQZS01000005.1"/>
</dbReference>
<name>A0A1M6CIF3_9FIRM</name>
<evidence type="ECO:0000313" key="8">
    <source>
        <dbReference type="Proteomes" id="UP000184442"/>
    </source>
</evidence>
<dbReference type="Pfam" id="PF00849">
    <property type="entry name" value="PseudoU_synth_2"/>
    <property type="match status" value="1"/>
</dbReference>
<gene>
    <name evidence="7" type="ORF">SAMN02745176_00789</name>
</gene>
<dbReference type="EMBL" id="FQZS01000005">
    <property type="protein sequence ID" value="SHI60641.1"/>
    <property type="molecule type" value="Genomic_DNA"/>
</dbReference>
<dbReference type="PROSITE" id="PS01129">
    <property type="entry name" value="PSI_RLU"/>
    <property type="match status" value="1"/>
</dbReference>
<dbReference type="FunFam" id="3.30.2350.10:FF:000005">
    <property type="entry name" value="Pseudouridine synthase"/>
    <property type="match status" value="1"/>
</dbReference>
<dbReference type="GO" id="GO:0003723">
    <property type="term" value="F:RNA binding"/>
    <property type="evidence" value="ECO:0007669"/>
    <property type="project" value="InterPro"/>
</dbReference>
<accession>A0A1M6CIF3</accession>
<dbReference type="Proteomes" id="UP000184442">
    <property type="component" value="Unassembled WGS sequence"/>
</dbReference>
<dbReference type="GO" id="GO:0140098">
    <property type="term" value="F:catalytic activity, acting on RNA"/>
    <property type="evidence" value="ECO:0007669"/>
    <property type="project" value="UniProtKB-ARBA"/>
</dbReference>
<dbReference type="EC" id="5.4.99.-" evidence="5"/>
<comment type="function">
    <text evidence="5">Responsible for synthesis of pseudouridine from uracil.</text>
</comment>
<evidence type="ECO:0000256" key="5">
    <source>
        <dbReference type="RuleBase" id="RU362028"/>
    </source>
</evidence>